<comment type="subcellular location">
    <subcellularLocation>
        <location evidence="1">Mitochondrion membrane</location>
        <topology evidence="1">Multi-pass membrane protein</topology>
    </subcellularLocation>
</comment>
<reference evidence="11" key="1">
    <citation type="submission" date="2013-03" db="EMBL/GenBank/DDBJ databases">
        <authorList>
            <person name="Jeffery W."/>
            <person name="Warren W."/>
            <person name="Wilson R.K."/>
        </authorList>
    </citation>
    <scope>NUCLEOTIDE SEQUENCE</scope>
    <source>
        <strain evidence="11">female</strain>
    </source>
</reference>
<organism evidence="10 11">
    <name type="scientific">Astyanax mexicanus</name>
    <name type="common">Blind cave fish</name>
    <name type="synonym">Astyanax fasciatus mexicanus</name>
    <dbReference type="NCBI Taxonomy" id="7994"/>
    <lineage>
        <taxon>Eukaryota</taxon>
        <taxon>Metazoa</taxon>
        <taxon>Chordata</taxon>
        <taxon>Craniata</taxon>
        <taxon>Vertebrata</taxon>
        <taxon>Euteleostomi</taxon>
        <taxon>Actinopterygii</taxon>
        <taxon>Neopterygii</taxon>
        <taxon>Teleostei</taxon>
        <taxon>Ostariophysi</taxon>
        <taxon>Characiformes</taxon>
        <taxon>Characoidei</taxon>
        <taxon>Acestrorhamphidae</taxon>
        <taxon>Acestrorhamphinae</taxon>
        <taxon>Astyanax</taxon>
    </lineage>
</organism>
<dbReference type="STRING" id="7994.ENSAMXP00000028578"/>
<evidence type="ECO:0000313" key="11">
    <source>
        <dbReference type="Proteomes" id="UP000018467"/>
    </source>
</evidence>
<reference evidence="11" key="2">
    <citation type="journal article" date="2014" name="Nat. Commun.">
        <title>The cavefish genome reveals candidate genes for eye loss.</title>
        <authorList>
            <person name="McGaugh S.E."/>
            <person name="Gross J.B."/>
            <person name="Aken B."/>
            <person name="Blin M."/>
            <person name="Borowsky R."/>
            <person name="Chalopin D."/>
            <person name="Hinaux H."/>
            <person name="Jeffery W.R."/>
            <person name="Keene A."/>
            <person name="Ma L."/>
            <person name="Minx P."/>
            <person name="Murphy D."/>
            <person name="O'Quin K.E."/>
            <person name="Retaux S."/>
            <person name="Rohner N."/>
            <person name="Searle S.M."/>
            <person name="Stahl B.A."/>
            <person name="Tabin C."/>
            <person name="Volff J.N."/>
            <person name="Yoshizawa M."/>
            <person name="Warren W.C."/>
        </authorList>
    </citation>
    <scope>NUCLEOTIDE SEQUENCE [LARGE SCALE GENOMIC DNA]</scope>
    <source>
        <strain evidence="11">female</strain>
    </source>
</reference>
<accession>A0A3B1IF59</accession>
<evidence type="ECO:0000256" key="2">
    <source>
        <dbReference type="ARBA" id="ARBA00005974"/>
    </source>
</evidence>
<dbReference type="FunCoup" id="A0A3B1IF59">
    <property type="interactions" value="391"/>
</dbReference>
<keyword evidence="7" id="KW-0496">Mitochondrion</keyword>
<keyword evidence="6 9" id="KW-1133">Transmembrane helix</keyword>
<dbReference type="Ensembl" id="ENSAMXT00000040892.1">
    <property type="protein sequence ID" value="ENSAMXP00000028578.1"/>
    <property type="gene ID" value="ENSAMXG00000038797.1"/>
</dbReference>
<proteinExistence type="inferred from homology"/>
<keyword evidence="3" id="KW-0813">Transport</keyword>
<dbReference type="Proteomes" id="UP000018467">
    <property type="component" value="Unassembled WGS sequence"/>
</dbReference>
<dbReference type="GO" id="GO:1990542">
    <property type="term" value="P:mitochondrial transmembrane transport"/>
    <property type="evidence" value="ECO:0007669"/>
    <property type="project" value="TreeGrafter"/>
</dbReference>
<evidence type="ECO:0000256" key="4">
    <source>
        <dbReference type="ARBA" id="ARBA00022692"/>
    </source>
</evidence>
<dbReference type="GO" id="GO:0006865">
    <property type="term" value="P:amino acid transport"/>
    <property type="evidence" value="ECO:0007669"/>
    <property type="project" value="UniProtKB-KW"/>
</dbReference>
<comment type="similarity">
    <text evidence="2">Belongs to the sideroflexin family.</text>
</comment>
<keyword evidence="11" id="KW-1185">Reference proteome</keyword>
<feature type="transmembrane region" description="Helical" evidence="9">
    <location>
        <begin position="141"/>
        <end position="161"/>
    </location>
</feature>
<dbReference type="GeneTree" id="ENSGT01030000234641"/>
<feature type="transmembrane region" description="Helical" evidence="9">
    <location>
        <begin position="177"/>
        <end position="195"/>
    </location>
</feature>
<dbReference type="PANTHER" id="PTHR11153">
    <property type="entry name" value="SIDEROFLEXIN"/>
    <property type="match status" value="1"/>
</dbReference>
<dbReference type="Bgee" id="ENSAMXG00000038797">
    <property type="expression patterns" value="Expressed in head kidney and 14 other cell types or tissues"/>
</dbReference>
<evidence type="ECO:0000256" key="1">
    <source>
        <dbReference type="ARBA" id="ARBA00004225"/>
    </source>
</evidence>
<evidence type="ECO:0000256" key="8">
    <source>
        <dbReference type="ARBA" id="ARBA00023136"/>
    </source>
</evidence>
<dbReference type="GO" id="GO:0045333">
    <property type="term" value="P:cellular respiration"/>
    <property type="evidence" value="ECO:0007669"/>
    <property type="project" value="Ensembl"/>
</dbReference>
<sequence>MDLNLEYWQSNERTFLDRLRLWSKLLDPSCLTASDAEIENARGLLKSDTKQHEKDKVDHAWTLSLSSVHADSGAPIPPVYRPQAFLPLAGPLVVGSLLPHKTVKSALFWHFMLHGYCAGFNHVNRNTTSTPDHKTSTKQSFLIAGAAAYGMIAGAIPQVIVNRLNVIDPMALTFCRTLLPIPISVLLAGYTLMVVRSEEIDKGIQVFDSNGNSVGLSKEAGYQAVFQTAISRATLFGTTAILPNVLIHYLRRANFFQRNPVIIAPVKHFSMIMVFGLMIPVSFSLFPQLGKIERRKLESDLQALTEDKQLFYHRGL</sequence>
<feature type="transmembrane region" description="Helical" evidence="9">
    <location>
        <begin position="233"/>
        <end position="250"/>
    </location>
</feature>
<dbReference type="GO" id="GO:0030218">
    <property type="term" value="P:erythrocyte differentiation"/>
    <property type="evidence" value="ECO:0007669"/>
    <property type="project" value="Ensembl"/>
</dbReference>
<keyword evidence="4 9" id="KW-0812">Transmembrane</keyword>
<evidence type="ECO:0000256" key="5">
    <source>
        <dbReference type="ARBA" id="ARBA00022970"/>
    </source>
</evidence>
<evidence type="ECO:0000256" key="9">
    <source>
        <dbReference type="SAM" id="Phobius"/>
    </source>
</evidence>
<dbReference type="Pfam" id="PF03820">
    <property type="entry name" value="SFXNs"/>
    <property type="match status" value="1"/>
</dbReference>
<evidence type="ECO:0000256" key="3">
    <source>
        <dbReference type="ARBA" id="ARBA00022448"/>
    </source>
</evidence>
<dbReference type="PANTHER" id="PTHR11153:SF3">
    <property type="entry name" value="SIDEROFLEXIN-4"/>
    <property type="match status" value="1"/>
</dbReference>
<dbReference type="GO" id="GO:0015075">
    <property type="term" value="F:monoatomic ion transmembrane transporter activity"/>
    <property type="evidence" value="ECO:0007669"/>
    <property type="project" value="InterPro"/>
</dbReference>
<keyword evidence="5" id="KW-0029">Amino-acid transport</keyword>
<evidence type="ECO:0000313" key="10">
    <source>
        <dbReference type="Ensembl" id="ENSAMXP00000028578.1"/>
    </source>
</evidence>
<evidence type="ECO:0000256" key="7">
    <source>
        <dbReference type="ARBA" id="ARBA00023128"/>
    </source>
</evidence>
<dbReference type="AlphaFoldDB" id="A0A3B1IF59"/>
<reference evidence="10" key="4">
    <citation type="submission" date="2025-09" db="UniProtKB">
        <authorList>
            <consortium name="Ensembl"/>
        </authorList>
    </citation>
    <scope>IDENTIFICATION</scope>
</reference>
<keyword evidence="8 9" id="KW-0472">Membrane</keyword>
<feature type="transmembrane region" description="Helical" evidence="9">
    <location>
        <begin position="262"/>
        <end position="286"/>
    </location>
</feature>
<dbReference type="GO" id="GO:0005743">
    <property type="term" value="C:mitochondrial inner membrane"/>
    <property type="evidence" value="ECO:0007669"/>
    <property type="project" value="TreeGrafter"/>
</dbReference>
<dbReference type="InterPro" id="IPR004686">
    <property type="entry name" value="Mtc"/>
</dbReference>
<name>A0A3B1IF59_ASTMX</name>
<evidence type="ECO:0000256" key="6">
    <source>
        <dbReference type="ARBA" id="ARBA00022989"/>
    </source>
</evidence>
<dbReference type="InParanoid" id="A0A3B1IF59"/>
<reference evidence="10" key="3">
    <citation type="submission" date="2025-08" db="UniProtKB">
        <authorList>
            <consortium name="Ensembl"/>
        </authorList>
    </citation>
    <scope>IDENTIFICATION</scope>
</reference>
<protein>
    <submittedName>
        <fullName evidence="10">Sideroflexin 4</fullName>
    </submittedName>
</protein>